<evidence type="ECO:0000313" key="4">
    <source>
        <dbReference type="Proteomes" id="UP000646244"/>
    </source>
</evidence>
<dbReference type="PROSITE" id="PS51318">
    <property type="entry name" value="TAT"/>
    <property type="match status" value="1"/>
</dbReference>
<sequence length="329" mass="35106">MTRTTGLSRRSLLRAGSGLGLAALGLGTAAHPASAAVPASQRFDLTQASTDLYRGKPLHDVTVQQGFAFDNVNRRLFVAQRRNGSAESAGDLCVTQLDFAGNYVGSMHLTGFGHGVAFGAQGVGSSTYLWTEVDSDGGYGRRLARFKFSSGTTLSSTSSALVKYTPVAAASEHTCSIDPVNNRLVVRYHLSDGKHIAVYDLAAATNGDFSHPLADFKQPTLPTLSPKFQGYAAYGQYLYVMTGDDYETNGKDADGNWIVDSEITSIDMNTGTIKQGPVLTKAGSTLDFREPEGLAVYQTVAGDVRLFLGFASGDPGDRRSNLFYKDVLV</sequence>
<feature type="signal peptide" evidence="1">
    <location>
        <begin position="1"/>
        <end position="35"/>
    </location>
</feature>
<gene>
    <name evidence="3" type="ORF">GCM10010507_11470</name>
</gene>
<dbReference type="Pfam" id="PF21311">
    <property type="entry name" value="Phage_RBD_prop"/>
    <property type="match status" value="1"/>
</dbReference>
<feature type="chain" id="PRO_5037204789" description="P68 RBP/TagC-like beta-propeller domain-containing protein" evidence="1">
    <location>
        <begin position="36"/>
        <end position="329"/>
    </location>
</feature>
<dbReference type="InterPro" id="IPR011044">
    <property type="entry name" value="Quino_amine_DH_bsu"/>
</dbReference>
<dbReference type="InterPro" id="IPR006311">
    <property type="entry name" value="TAT_signal"/>
</dbReference>
<comment type="caution">
    <text evidence="3">The sequence shown here is derived from an EMBL/GenBank/DDBJ whole genome shotgun (WGS) entry which is preliminary data.</text>
</comment>
<dbReference type="InterPro" id="IPR048799">
    <property type="entry name" value="P68_RBP_TagC-like_beta-prop"/>
</dbReference>
<dbReference type="EMBL" id="BMVB01000003">
    <property type="protein sequence ID" value="GHC39391.1"/>
    <property type="molecule type" value="Genomic_DNA"/>
</dbReference>
<keyword evidence="1" id="KW-0732">Signal</keyword>
<evidence type="ECO:0000256" key="1">
    <source>
        <dbReference type="SAM" id="SignalP"/>
    </source>
</evidence>
<dbReference type="Proteomes" id="UP000646244">
    <property type="component" value="Unassembled WGS sequence"/>
</dbReference>
<dbReference type="RefSeq" id="WP_190108524.1">
    <property type="nucleotide sequence ID" value="NZ_BMVB01000003.1"/>
</dbReference>
<feature type="domain" description="P68 RBP/TagC-like beta-propeller" evidence="2">
    <location>
        <begin position="63"/>
        <end position="323"/>
    </location>
</feature>
<reference evidence="3" key="2">
    <citation type="submission" date="2020-09" db="EMBL/GenBank/DDBJ databases">
        <authorList>
            <person name="Sun Q."/>
            <person name="Ohkuma M."/>
        </authorList>
    </citation>
    <scope>NUCLEOTIDE SEQUENCE</scope>
    <source>
        <strain evidence="3">JCM 4633</strain>
    </source>
</reference>
<proteinExistence type="predicted"/>
<name>A0A918TAH3_STRCJ</name>
<evidence type="ECO:0000259" key="2">
    <source>
        <dbReference type="Pfam" id="PF21311"/>
    </source>
</evidence>
<reference evidence="3" key="1">
    <citation type="journal article" date="2014" name="Int. J. Syst. Evol. Microbiol.">
        <title>Complete genome sequence of Corynebacterium casei LMG S-19264T (=DSM 44701T), isolated from a smear-ripened cheese.</title>
        <authorList>
            <consortium name="US DOE Joint Genome Institute (JGI-PGF)"/>
            <person name="Walter F."/>
            <person name="Albersmeier A."/>
            <person name="Kalinowski J."/>
            <person name="Ruckert C."/>
        </authorList>
    </citation>
    <scope>NUCLEOTIDE SEQUENCE</scope>
    <source>
        <strain evidence="3">JCM 4633</strain>
    </source>
</reference>
<organism evidence="3 4">
    <name type="scientific">Streptomyces cinnamoneus</name>
    <name type="common">Streptoverticillium cinnamoneum</name>
    <dbReference type="NCBI Taxonomy" id="53446"/>
    <lineage>
        <taxon>Bacteria</taxon>
        <taxon>Bacillati</taxon>
        <taxon>Actinomycetota</taxon>
        <taxon>Actinomycetes</taxon>
        <taxon>Kitasatosporales</taxon>
        <taxon>Streptomycetaceae</taxon>
        <taxon>Streptomyces</taxon>
        <taxon>Streptomyces cinnamoneus group</taxon>
    </lineage>
</organism>
<dbReference type="SUPFAM" id="SSF50969">
    <property type="entry name" value="YVTN repeat-like/Quinoprotein amine dehydrogenase"/>
    <property type="match status" value="1"/>
</dbReference>
<evidence type="ECO:0000313" key="3">
    <source>
        <dbReference type="EMBL" id="GHC39391.1"/>
    </source>
</evidence>
<protein>
    <recommendedName>
        <fullName evidence="2">P68 RBP/TagC-like beta-propeller domain-containing protein</fullName>
    </recommendedName>
</protein>
<accession>A0A918TAH3</accession>
<dbReference type="AlphaFoldDB" id="A0A918TAH3"/>